<dbReference type="Gene3D" id="3.40.50.2300">
    <property type="match status" value="1"/>
</dbReference>
<gene>
    <name evidence="2" type="primary">rcp1_19</name>
    <name evidence="2" type="ORF">GALL_215230</name>
</gene>
<feature type="domain" description="Response regulatory" evidence="1">
    <location>
        <begin position="8"/>
        <end position="132"/>
    </location>
</feature>
<dbReference type="CDD" id="cd17557">
    <property type="entry name" value="REC_Rcp-like"/>
    <property type="match status" value="1"/>
</dbReference>
<dbReference type="GO" id="GO:0000160">
    <property type="term" value="P:phosphorelay signal transduction system"/>
    <property type="evidence" value="ECO:0007669"/>
    <property type="project" value="InterPro"/>
</dbReference>
<dbReference type="Pfam" id="PF00072">
    <property type="entry name" value="Response_reg"/>
    <property type="match status" value="1"/>
</dbReference>
<proteinExistence type="predicted"/>
<evidence type="ECO:0000259" key="1">
    <source>
        <dbReference type="PROSITE" id="PS50110"/>
    </source>
</evidence>
<dbReference type="EMBL" id="MLJW01000148">
    <property type="protein sequence ID" value="OIQ96482.1"/>
    <property type="molecule type" value="Genomic_DNA"/>
</dbReference>
<dbReference type="InterPro" id="IPR052893">
    <property type="entry name" value="TCS_response_regulator"/>
</dbReference>
<dbReference type="SUPFAM" id="SSF52172">
    <property type="entry name" value="CheY-like"/>
    <property type="match status" value="1"/>
</dbReference>
<evidence type="ECO:0000313" key="2">
    <source>
        <dbReference type="EMBL" id="OIQ96482.1"/>
    </source>
</evidence>
<comment type="caution">
    <text evidence="2">The sequence shown here is derived from an EMBL/GenBank/DDBJ whole genome shotgun (WGS) entry which is preliminary data.</text>
</comment>
<dbReference type="PANTHER" id="PTHR44520">
    <property type="entry name" value="RESPONSE REGULATOR RCP1-RELATED"/>
    <property type="match status" value="1"/>
</dbReference>
<dbReference type="PANTHER" id="PTHR44520:SF1">
    <property type="entry name" value="TWO-COMPONENT SYSTEM REGULATORY PROTEIN"/>
    <property type="match status" value="1"/>
</dbReference>
<accession>A0A1J5RLU3</accession>
<dbReference type="InterPro" id="IPR001789">
    <property type="entry name" value="Sig_transdc_resp-reg_receiver"/>
</dbReference>
<dbReference type="PROSITE" id="PS51257">
    <property type="entry name" value="PROKAR_LIPOPROTEIN"/>
    <property type="match status" value="1"/>
</dbReference>
<sequence length="152" mass="16866">MLRQADETILLVEDGEAEVLLIQQAVASCPDELHLAVARDATEALEWLSDTVKRGYSMPRLILLDLKLPKLAGLAVLRTLRMESRLKEVPIVVFSEQHEPSDVVLSYQIGANSFVKKPVNHAEFTQLLQELAALGWLSGKGLNHPCSQSIRL</sequence>
<name>A0A1J5RLU3_9ZZZZ</name>
<organism evidence="2">
    <name type="scientific">mine drainage metagenome</name>
    <dbReference type="NCBI Taxonomy" id="410659"/>
    <lineage>
        <taxon>unclassified sequences</taxon>
        <taxon>metagenomes</taxon>
        <taxon>ecological metagenomes</taxon>
    </lineage>
</organism>
<dbReference type="SMART" id="SM00448">
    <property type="entry name" value="REC"/>
    <property type="match status" value="1"/>
</dbReference>
<dbReference type="AlphaFoldDB" id="A0A1J5RLU3"/>
<reference evidence="2" key="1">
    <citation type="submission" date="2016-10" db="EMBL/GenBank/DDBJ databases">
        <title>Sequence of Gallionella enrichment culture.</title>
        <authorList>
            <person name="Poehlein A."/>
            <person name="Muehling M."/>
            <person name="Daniel R."/>
        </authorList>
    </citation>
    <scope>NUCLEOTIDE SEQUENCE</scope>
</reference>
<dbReference type="InterPro" id="IPR011006">
    <property type="entry name" value="CheY-like_superfamily"/>
</dbReference>
<dbReference type="PROSITE" id="PS50110">
    <property type="entry name" value="RESPONSE_REGULATORY"/>
    <property type="match status" value="1"/>
</dbReference>
<protein>
    <submittedName>
        <fullName evidence="2">Response regulator rcp1</fullName>
    </submittedName>
</protein>